<dbReference type="AlphaFoldDB" id="A0A368UY28"/>
<dbReference type="Proteomes" id="UP000252795">
    <property type="component" value="Unassembled WGS sequence"/>
</dbReference>
<evidence type="ECO:0000313" key="5">
    <source>
        <dbReference type="Proteomes" id="UP000253065"/>
    </source>
</evidence>
<evidence type="ECO:0000313" key="4">
    <source>
        <dbReference type="Proteomes" id="UP000252795"/>
    </source>
</evidence>
<comment type="caution">
    <text evidence="3">The sequence shown here is derived from an EMBL/GenBank/DDBJ whole genome shotgun (WGS) entry which is preliminary data.</text>
</comment>
<feature type="signal peptide" evidence="1">
    <location>
        <begin position="1"/>
        <end position="30"/>
    </location>
</feature>
<organism evidence="3 4">
    <name type="scientific">Marinobacter nauticus</name>
    <name type="common">Marinobacter hydrocarbonoclasticus</name>
    <name type="synonym">Marinobacter aquaeolei</name>
    <dbReference type="NCBI Taxonomy" id="2743"/>
    <lineage>
        <taxon>Bacteria</taxon>
        <taxon>Pseudomonadati</taxon>
        <taxon>Pseudomonadota</taxon>
        <taxon>Gammaproteobacteria</taxon>
        <taxon>Pseudomonadales</taxon>
        <taxon>Marinobacteraceae</taxon>
        <taxon>Marinobacter</taxon>
    </lineage>
</organism>
<evidence type="ECO:0000313" key="3">
    <source>
        <dbReference type="EMBL" id="RCW32985.1"/>
    </source>
</evidence>
<proteinExistence type="predicted"/>
<evidence type="ECO:0008006" key="6">
    <source>
        <dbReference type="Google" id="ProtNLM"/>
    </source>
</evidence>
<evidence type="ECO:0000313" key="2">
    <source>
        <dbReference type="EMBL" id="RBP71967.1"/>
    </source>
</evidence>
<feature type="chain" id="PRO_5016777212" description="LamG domain-containing protein" evidence="1">
    <location>
        <begin position="31"/>
        <end position="452"/>
    </location>
</feature>
<keyword evidence="5" id="KW-1185">Reference proteome</keyword>
<sequence length="452" mass="50175">MNSQHTCAKRRVIVSLLTMMISTASMNVFSAPQISSVTISDPSGDRPIITIQGSGFGEKKQAAPILFDQLDVAYENGKLNESFQSLGDGEKIPATSNNQSSIWAAVSSGAWGSFPPEVTTQHDPRHEQSKKHYLLLGHNSTIGNPVAYGGVSGWDTPVDNTQLYVSWWFKPKYSPQWYWRISPISMTGKFVEGETLDVGGIISAKFIGIDDEGQINLVFNKKPPITKELLGLTIRGRSSGAQTMFPTAHVDASGFGYETPGSQKYIRIWEDPLGKEGIRFSWTQMHQTIGQTVNWSEAPLRANEWNLLELELDSKKGFARLRVNSKTLTEFRFDTSLDYPGKWSPTIALIGLNGKVGRLQQSFLDDIYFDNTLQRVFLGDASSFESLSHSELQRPIAWSDSEITFELTKGAIKNIENSYVYVADEAGIVNEMGQPICSTCKLPPKKINLTIE</sequence>
<name>A0A368UY28_MARNT</name>
<accession>A0A368UY28</accession>
<keyword evidence="1" id="KW-0732">Signal</keyword>
<dbReference type="EMBL" id="QNSA01000008">
    <property type="protein sequence ID" value="RBP71967.1"/>
    <property type="molecule type" value="Genomic_DNA"/>
</dbReference>
<protein>
    <recommendedName>
        <fullName evidence="6">LamG domain-containing protein</fullName>
    </recommendedName>
</protein>
<reference evidence="3 4" key="1">
    <citation type="submission" date="2018-07" db="EMBL/GenBank/DDBJ databases">
        <title>Freshwater and sediment microbial communities from various areas in North America, analyzing microbe dynamics in response to fracking.</title>
        <authorList>
            <person name="Lamendella R."/>
        </authorList>
    </citation>
    <scope>NUCLEOTIDE SEQUENCE [LARGE SCALE GENOMIC DNA]</scope>
    <source>
        <strain evidence="3 4">114E</strain>
        <strain evidence="2 5">114E_o</strain>
    </source>
</reference>
<evidence type="ECO:0000256" key="1">
    <source>
        <dbReference type="SAM" id="SignalP"/>
    </source>
</evidence>
<dbReference type="EMBL" id="QPJB01000008">
    <property type="protein sequence ID" value="RCW32985.1"/>
    <property type="molecule type" value="Genomic_DNA"/>
</dbReference>
<dbReference type="RefSeq" id="WP_147232546.1">
    <property type="nucleotide sequence ID" value="NZ_QNSA01000008.1"/>
</dbReference>
<gene>
    <name evidence="3" type="ORF">DET51_108212</name>
    <name evidence="2" type="ORF">DET64_108213</name>
</gene>
<dbReference type="Proteomes" id="UP000253065">
    <property type="component" value="Unassembled WGS sequence"/>
</dbReference>